<dbReference type="SUPFAM" id="SSF51206">
    <property type="entry name" value="cAMP-binding domain-like"/>
    <property type="match status" value="1"/>
</dbReference>
<evidence type="ECO:0000313" key="6">
    <source>
        <dbReference type="Proteomes" id="UP000195611"/>
    </source>
</evidence>
<organism evidence="5 6">
    <name type="scientific">Marinilactibacillus psychrotolerans 42ea</name>
    <dbReference type="NCBI Taxonomy" id="1255609"/>
    <lineage>
        <taxon>Bacteria</taxon>
        <taxon>Bacillati</taxon>
        <taxon>Bacillota</taxon>
        <taxon>Bacilli</taxon>
        <taxon>Lactobacillales</taxon>
        <taxon>Carnobacteriaceae</taxon>
        <taxon>Marinilactibacillus</taxon>
    </lineage>
</organism>
<dbReference type="InterPro" id="IPR012318">
    <property type="entry name" value="HTH_CRP"/>
</dbReference>
<dbReference type="Pfam" id="PF13545">
    <property type="entry name" value="HTH_Crp_2"/>
    <property type="match status" value="1"/>
</dbReference>
<dbReference type="InterPro" id="IPR036388">
    <property type="entry name" value="WH-like_DNA-bd_sf"/>
</dbReference>
<dbReference type="AlphaFoldDB" id="A0A1R4JY85"/>
<proteinExistence type="predicted"/>
<gene>
    <name evidence="5" type="ORF">FM115_07265</name>
</gene>
<protein>
    <submittedName>
        <fullName evidence="5">Predicted N-ribosylNicotinamide CRP-like regulator</fullName>
    </submittedName>
</protein>
<dbReference type="Pfam" id="PF00027">
    <property type="entry name" value="cNMP_binding"/>
    <property type="match status" value="1"/>
</dbReference>
<evidence type="ECO:0000256" key="2">
    <source>
        <dbReference type="ARBA" id="ARBA00023125"/>
    </source>
</evidence>
<dbReference type="InterPro" id="IPR000595">
    <property type="entry name" value="cNMP-bd_dom"/>
</dbReference>
<dbReference type="InterPro" id="IPR014710">
    <property type="entry name" value="RmlC-like_jellyroll"/>
</dbReference>
<dbReference type="EMBL" id="FUKW01000096">
    <property type="protein sequence ID" value="SJN36723.1"/>
    <property type="molecule type" value="Genomic_DNA"/>
</dbReference>
<dbReference type="Gene3D" id="1.10.10.10">
    <property type="entry name" value="Winged helix-like DNA-binding domain superfamily/Winged helix DNA-binding domain"/>
    <property type="match status" value="1"/>
</dbReference>
<evidence type="ECO:0000256" key="1">
    <source>
        <dbReference type="ARBA" id="ARBA00023015"/>
    </source>
</evidence>
<dbReference type="RefSeq" id="WP_087058794.1">
    <property type="nucleotide sequence ID" value="NZ_FUKW01000096.1"/>
</dbReference>
<accession>A0A1R4JY85</accession>
<reference evidence="5 6" key="1">
    <citation type="submission" date="2017-02" db="EMBL/GenBank/DDBJ databases">
        <authorList>
            <person name="Peterson S.W."/>
        </authorList>
    </citation>
    <scope>NUCLEOTIDE SEQUENCE [LARGE SCALE GENOMIC DNA]</scope>
    <source>
        <strain evidence="5 6">42ea</strain>
    </source>
</reference>
<dbReference type="Gene3D" id="2.60.120.10">
    <property type="entry name" value="Jelly Rolls"/>
    <property type="match status" value="1"/>
</dbReference>
<keyword evidence="3" id="KW-0804">Transcription</keyword>
<feature type="domain" description="Cyclic nucleotide-binding" evidence="4">
    <location>
        <begin position="34"/>
        <end position="118"/>
    </location>
</feature>
<keyword evidence="2" id="KW-0238">DNA-binding</keyword>
<dbReference type="Proteomes" id="UP000195611">
    <property type="component" value="Unassembled WGS sequence"/>
</dbReference>
<dbReference type="GO" id="GO:0006355">
    <property type="term" value="P:regulation of DNA-templated transcription"/>
    <property type="evidence" value="ECO:0007669"/>
    <property type="project" value="InterPro"/>
</dbReference>
<sequence length="222" mass="25692">MLKLNRDEQLLDYIKQHNLQSYMDTNLFSLSSLYAFDKNEHLIQTDGSSDYLYFLVEGTVMIYSYSSDTQNLCINYSNPVTLLGEASSLWEMTPQSNVKAMTSCICLGISLKQHRHLLQNDIKFLQTICQIVSYRLNSGINLANSLTEPVETRLAKFILKHEKDNIFSYQLTTCAVILNVSYRHLLRTITSFREAKIIEKHKNHYRILDYKALQELSSPVSF</sequence>
<dbReference type="InterPro" id="IPR018490">
    <property type="entry name" value="cNMP-bd_dom_sf"/>
</dbReference>
<dbReference type="GO" id="GO:0003677">
    <property type="term" value="F:DNA binding"/>
    <property type="evidence" value="ECO:0007669"/>
    <property type="project" value="UniProtKB-KW"/>
</dbReference>
<dbReference type="PROSITE" id="PS50042">
    <property type="entry name" value="CNMP_BINDING_3"/>
    <property type="match status" value="1"/>
</dbReference>
<dbReference type="SUPFAM" id="SSF46785">
    <property type="entry name" value="Winged helix' DNA-binding domain"/>
    <property type="match status" value="1"/>
</dbReference>
<evidence type="ECO:0000256" key="3">
    <source>
        <dbReference type="ARBA" id="ARBA00023163"/>
    </source>
</evidence>
<name>A0A1R4JY85_9LACT</name>
<evidence type="ECO:0000259" key="4">
    <source>
        <dbReference type="PROSITE" id="PS50042"/>
    </source>
</evidence>
<dbReference type="InterPro" id="IPR036390">
    <property type="entry name" value="WH_DNA-bd_sf"/>
</dbReference>
<keyword evidence="1" id="KW-0805">Transcription regulation</keyword>
<dbReference type="CDD" id="cd00038">
    <property type="entry name" value="CAP_ED"/>
    <property type="match status" value="1"/>
</dbReference>
<evidence type="ECO:0000313" key="5">
    <source>
        <dbReference type="EMBL" id="SJN36723.1"/>
    </source>
</evidence>